<sequence>MNLFGMIGGPSPPSTASIPLFEQGEKKDSTDLQIRSLVYLYKRLRICKLASFLKDGRLKYVDGEEDEDNLYFKKLDVLYNTEGFKKKLVEENYRITIDFTKNKFRSFCILSEYPSESLTRPSSPVKGQSVNEEFSEGYPVLKDHKEKKSKGFKFVYLPLQIRMNDLTSILANSDIYIEHFSMFSLEERYTKAFKAVKLVIDSDRYDNDKVVNLTLDEKELIIRNYLTSVAFAIQVKRIYLEYMKNALKSNESKKEPASPKKLSSKPSISNISSTSPIKLSSKPSITNLSNDLNKLSVGATPKLKSKPSISKLKLEELYNPVAAPPKSPTKSRPSRPSSPTKSPTKSSSKSTSKSASKTSSETSSSSVDSDLMKKCEWAVSDKLAKESVKLQPKVCQGPRET</sequence>
<feature type="compositionally biased region" description="Low complexity" evidence="1">
    <location>
        <begin position="328"/>
        <end position="366"/>
    </location>
</feature>
<organism evidence="2 3">
    <name type="scientific">Hyphopichia burtonii NRRL Y-1933</name>
    <dbReference type="NCBI Taxonomy" id="984485"/>
    <lineage>
        <taxon>Eukaryota</taxon>
        <taxon>Fungi</taxon>
        <taxon>Dikarya</taxon>
        <taxon>Ascomycota</taxon>
        <taxon>Saccharomycotina</taxon>
        <taxon>Pichiomycetes</taxon>
        <taxon>Debaryomycetaceae</taxon>
        <taxon>Hyphopichia</taxon>
    </lineage>
</organism>
<evidence type="ECO:0000313" key="3">
    <source>
        <dbReference type="Proteomes" id="UP000095085"/>
    </source>
</evidence>
<dbReference type="AlphaFoldDB" id="A0A1E4REA3"/>
<feature type="compositionally biased region" description="Low complexity" evidence="1">
    <location>
        <begin position="259"/>
        <end position="278"/>
    </location>
</feature>
<gene>
    <name evidence="2" type="ORF">HYPBUDRAFT_153754</name>
</gene>
<protein>
    <submittedName>
        <fullName evidence="2">Uncharacterized protein</fullName>
    </submittedName>
</protein>
<dbReference type="Proteomes" id="UP000095085">
    <property type="component" value="Unassembled WGS sequence"/>
</dbReference>
<keyword evidence="3" id="KW-1185">Reference proteome</keyword>
<dbReference type="GeneID" id="30996260"/>
<accession>A0A1E4REA3</accession>
<feature type="region of interest" description="Disordered" evidence="1">
    <location>
        <begin position="249"/>
        <end position="283"/>
    </location>
</feature>
<evidence type="ECO:0000256" key="1">
    <source>
        <dbReference type="SAM" id="MobiDB-lite"/>
    </source>
</evidence>
<dbReference type="RefSeq" id="XP_020074512.1">
    <property type="nucleotide sequence ID" value="XM_020221711.1"/>
</dbReference>
<feature type="region of interest" description="Disordered" evidence="1">
    <location>
        <begin position="320"/>
        <end position="371"/>
    </location>
</feature>
<dbReference type="STRING" id="984485.A0A1E4REA3"/>
<reference evidence="3" key="1">
    <citation type="submission" date="2016-05" db="EMBL/GenBank/DDBJ databases">
        <title>Comparative genomics of biotechnologically important yeasts.</title>
        <authorList>
            <consortium name="DOE Joint Genome Institute"/>
            <person name="Riley R."/>
            <person name="Haridas S."/>
            <person name="Wolfe K.H."/>
            <person name="Lopes M.R."/>
            <person name="Hittinger C.T."/>
            <person name="Goker M."/>
            <person name="Salamov A."/>
            <person name="Wisecaver J."/>
            <person name="Long T.M."/>
            <person name="Aerts A.L."/>
            <person name="Barry K."/>
            <person name="Choi C."/>
            <person name="Clum A."/>
            <person name="Coughlan A.Y."/>
            <person name="Deshpande S."/>
            <person name="Douglass A.P."/>
            <person name="Hanson S.J."/>
            <person name="Klenk H.-P."/>
            <person name="Labutti K."/>
            <person name="Lapidus A."/>
            <person name="Lindquist E."/>
            <person name="Lipzen A."/>
            <person name="Meier-Kolthoff J.P."/>
            <person name="Ohm R.A."/>
            <person name="Otillar R.P."/>
            <person name="Pangilinan J."/>
            <person name="Peng Y."/>
            <person name="Rokas A."/>
            <person name="Rosa C.A."/>
            <person name="Scheuner C."/>
            <person name="Sibirny A.A."/>
            <person name="Slot J.C."/>
            <person name="Stielow J.B."/>
            <person name="Sun H."/>
            <person name="Kurtzman C.P."/>
            <person name="Blackwell M."/>
            <person name="Grigoriev I.V."/>
            <person name="Jeffries T.W."/>
        </authorList>
    </citation>
    <scope>NUCLEOTIDE SEQUENCE [LARGE SCALE GENOMIC DNA]</scope>
    <source>
        <strain evidence="3">NRRL Y-1933</strain>
    </source>
</reference>
<dbReference type="Pfam" id="PF17235">
    <property type="entry name" value="STD1"/>
    <property type="match status" value="1"/>
</dbReference>
<dbReference type="OrthoDB" id="4088889at2759"/>
<dbReference type="EMBL" id="KV454544">
    <property type="protein sequence ID" value="ODV65445.1"/>
    <property type="molecule type" value="Genomic_DNA"/>
</dbReference>
<name>A0A1E4REA3_9ASCO</name>
<dbReference type="InterPro" id="IPR035189">
    <property type="entry name" value="Std1/Mth1"/>
</dbReference>
<proteinExistence type="predicted"/>
<evidence type="ECO:0000313" key="2">
    <source>
        <dbReference type="EMBL" id="ODV65445.1"/>
    </source>
</evidence>